<dbReference type="Proteomes" id="UP000887566">
    <property type="component" value="Unplaced"/>
</dbReference>
<dbReference type="Pfam" id="PF00650">
    <property type="entry name" value="CRAL_TRIO"/>
    <property type="match status" value="1"/>
</dbReference>
<sequence>MADSTLTAEERNAVELLRAFVKDDLTPYYDTDFNLLRWLQGHNNDVDAVVRKLRCHLRFRKCWDLDNIHERPRNHVIHSHWPYGLTGLSEKVANAIIYVEPSGTCDYWGMLQTYSVTDVMKARIHDLEMMLFEVMKQEKQTGYQATVVCVLDLQGLQFNKQLLSLVTGPMKCLSLFITDHYVELIKYFIFVNTPSFFHHLYRAVRPLLPERTANKAVILGADWRREILRYSSPSALPDYWNIDSDRIFTAHLKRPRKFDEEKFSTFSITSAYTMLSVGAGKTKFISISATAGAKLKWSIYSDGEFGFGIFFAHDSTETDETKMKMIYPQFYRVSAPSIVPMEETILCEKTGVYKFWIDNKTAWLYTLKIHYQIFLQ</sequence>
<dbReference type="InterPro" id="IPR036598">
    <property type="entry name" value="GOLD_dom_sf"/>
</dbReference>
<evidence type="ECO:0000313" key="3">
    <source>
        <dbReference type="WBParaSite" id="PSAMB.scaffold3008size20061.g19941.t1"/>
    </source>
</evidence>
<dbReference type="InterPro" id="IPR036273">
    <property type="entry name" value="CRAL/TRIO_N_dom_sf"/>
</dbReference>
<proteinExistence type="predicted"/>
<name>A0A914W2T1_9BILA</name>
<dbReference type="SUPFAM" id="SSF46938">
    <property type="entry name" value="CRAL/TRIO N-terminal domain"/>
    <property type="match status" value="1"/>
</dbReference>
<dbReference type="InterPro" id="IPR058960">
    <property type="entry name" value="Ctg-1-like_C"/>
</dbReference>
<dbReference type="SMART" id="SM00516">
    <property type="entry name" value="SEC14"/>
    <property type="match status" value="1"/>
</dbReference>
<evidence type="ECO:0000313" key="2">
    <source>
        <dbReference type="Proteomes" id="UP000887566"/>
    </source>
</evidence>
<dbReference type="SUPFAM" id="SSF52087">
    <property type="entry name" value="CRAL/TRIO domain"/>
    <property type="match status" value="1"/>
</dbReference>
<organism evidence="2 3">
    <name type="scientific">Plectus sambesii</name>
    <dbReference type="NCBI Taxonomy" id="2011161"/>
    <lineage>
        <taxon>Eukaryota</taxon>
        <taxon>Metazoa</taxon>
        <taxon>Ecdysozoa</taxon>
        <taxon>Nematoda</taxon>
        <taxon>Chromadorea</taxon>
        <taxon>Plectida</taxon>
        <taxon>Plectina</taxon>
        <taxon>Plectoidea</taxon>
        <taxon>Plectidae</taxon>
        <taxon>Plectus</taxon>
    </lineage>
</organism>
<dbReference type="WBParaSite" id="PSAMB.scaffold3008size20061.g19941.t1">
    <property type="protein sequence ID" value="PSAMB.scaffold3008size20061.g19941.t1"/>
    <property type="gene ID" value="PSAMB.scaffold3008size20061.g19941"/>
</dbReference>
<reference evidence="3" key="1">
    <citation type="submission" date="2022-11" db="UniProtKB">
        <authorList>
            <consortium name="WormBaseParasite"/>
        </authorList>
    </citation>
    <scope>IDENTIFICATION</scope>
</reference>
<dbReference type="Pfam" id="PF25883">
    <property type="entry name" value="F28H7_8_C"/>
    <property type="match status" value="1"/>
</dbReference>
<dbReference type="PANTHER" id="PTHR47159">
    <property type="entry name" value="PROTEIN CBG07705-RELATED"/>
    <property type="match status" value="1"/>
</dbReference>
<protein>
    <submittedName>
        <fullName evidence="3">CRAL-TRIO domain-containing protein</fullName>
    </submittedName>
</protein>
<evidence type="ECO:0000259" key="1">
    <source>
        <dbReference type="PROSITE" id="PS50191"/>
    </source>
</evidence>
<feature type="domain" description="CRAL-TRIO" evidence="1">
    <location>
        <begin position="73"/>
        <end position="248"/>
    </location>
</feature>
<dbReference type="InterPro" id="IPR053302">
    <property type="entry name" value="CRAL-TRIO_domain"/>
</dbReference>
<accession>A0A914W2T1</accession>
<dbReference type="Gene3D" id="3.40.525.10">
    <property type="entry name" value="CRAL-TRIO lipid binding domain"/>
    <property type="match status" value="1"/>
</dbReference>
<dbReference type="InterPro" id="IPR036865">
    <property type="entry name" value="CRAL-TRIO_dom_sf"/>
</dbReference>
<dbReference type="CDD" id="cd00170">
    <property type="entry name" value="SEC14"/>
    <property type="match status" value="1"/>
</dbReference>
<dbReference type="AlphaFoldDB" id="A0A914W2T1"/>
<dbReference type="InterPro" id="IPR001251">
    <property type="entry name" value="CRAL-TRIO_dom"/>
</dbReference>
<dbReference type="Gene3D" id="2.60.120.680">
    <property type="entry name" value="GOLD domain"/>
    <property type="match status" value="1"/>
</dbReference>
<keyword evidence="2" id="KW-1185">Reference proteome</keyword>
<dbReference type="PROSITE" id="PS50191">
    <property type="entry name" value="CRAL_TRIO"/>
    <property type="match status" value="1"/>
</dbReference>
<dbReference type="SUPFAM" id="SSF101576">
    <property type="entry name" value="Supernatant protein factor (SPF), C-terminal domain"/>
    <property type="match status" value="1"/>
</dbReference>